<dbReference type="Gene3D" id="3.90.180.10">
    <property type="entry name" value="Medium-chain alcohol dehydrogenases, catalytic domain"/>
    <property type="match status" value="1"/>
</dbReference>
<proteinExistence type="predicted"/>
<dbReference type="InterPro" id="IPR020843">
    <property type="entry name" value="ER"/>
</dbReference>
<feature type="domain" description="Enoyl reductase (ER)" evidence="3">
    <location>
        <begin position="17"/>
        <end position="326"/>
    </location>
</feature>
<dbReference type="EMBL" id="LFBU01000001">
    <property type="protein sequence ID" value="KMQ75414.1"/>
    <property type="molecule type" value="Genomic_DNA"/>
</dbReference>
<evidence type="ECO:0000259" key="3">
    <source>
        <dbReference type="SMART" id="SM00829"/>
    </source>
</evidence>
<dbReference type="InterPro" id="IPR011032">
    <property type="entry name" value="GroES-like_sf"/>
</dbReference>
<dbReference type="GO" id="GO:0016651">
    <property type="term" value="F:oxidoreductase activity, acting on NAD(P)H"/>
    <property type="evidence" value="ECO:0007669"/>
    <property type="project" value="TreeGrafter"/>
</dbReference>
<dbReference type="Pfam" id="PF00107">
    <property type="entry name" value="ADH_zinc_N"/>
    <property type="match status" value="1"/>
</dbReference>
<keyword evidence="5" id="KW-1185">Reference proteome</keyword>
<gene>
    <name evidence="4" type="ORF">Msub_11618</name>
</gene>
<evidence type="ECO:0000256" key="1">
    <source>
        <dbReference type="ARBA" id="ARBA00022857"/>
    </source>
</evidence>
<evidence type="ECO:0000256" key="2">
    <source>
        <dbReference type="ARBA" id="ARBA00023002"/>
    </source>
</evidence>
<dbReference type="Pfam" id="PF08240">
    <property type="entry name" value="ADH_N"/>
    <property type="match status" value="1"/>
</dbReference>
<evidence type="ECO:0000313" key="4">
    <source>
        <dbReference type="EMBL" id="KMQ75414.1"/>
    </source>
</evidence>
<accession>A0A0J7JBZ8</accession>
<dbReference type="Gene3D" id="3.40.50.720">
    <property type="entry name" value="NAD(P)-binding Rossmann-like Domain"/>
    <property type="match status" value="1"/>
</dbReference>
<dbReference type="Proteomes" id="UP000036102">
    <property type="component" value="Unassembled WGS sequence"/>
</dbReference>
<comment type="caution">
    <text evidence="4">The sequence shown here is derived from an EMBL/GenBank/DDBJ whole genome shotgun (WGS) entry which is preliminary data.</text>
</comment>
<name>A0A0J7JBZ8_9GAMM</name>
<dbReference type="CDD" id="cd05276">
    <property type="entry name" value="p53_inducible_oxidoreductase"/>
    <property type="match status" value="1"/>
</dbReference>
<dbReference type="InterPro" id="IPR036291">
    <property type="entry name" value="NAD(P)-bd_dom_sf"/>
</dbReference>
<dbReference type="SMART" id="SM00829">
    <property type="entry name" value="PKS_ER"/>
    <property type="match status" value="1"/>
</dbReference>
<dbReference type="SUPFAM" id="SSF51735">
    <property type="entry name" value="NAD(P)-binding Rossmann-fold domains"/>
    <property type="match status" value="1"/>
</dbReference>
<dbReference type="GO" id="GO:0070402">
    <property type="term" value="F:NADPH binding"/>
    <property type="evidence" value="ECO:0007669"/>
    <property type="project" value="TreeGrafter"/>
</dbReference>
<dbReference type="NCBIfam" id="TIGR02824">
    <property type="entry name" value="quinone_pig3"/>
    <property type="match status" value="1"/>
</dbReference>
<dbReference type="STRING" id="1658765.Msub_11618"/>
<dbReference type="PANTHER" id="PTHR48106">
    <property type="entry name" value="QUINONE OXIDOREDUCTASE PIG3-RELATED"/>
    <property type="match status" value="1"/>
</dbReference>
<dbReference type="InterPro" id="IPR013154">
    <property type="entry name" value="ADH-like_N"/>
</dbReference>
<organism evidence="4 5">
    <name type="scientific">Marinobacter subterrani</name>
    <dbReference type="NCBI Taxonomy" id="1658765"/>
    <lineage>
        <taxon>Bacteria</taxon>
        <taxon>Pseudomonadati</taxon>
        <taxon>Pseudomonadota</taxon>
        <taxon>Gammaproteobacteria</taxon>
        <taxon>Pseudomonadales</taxon>
        <taxon>Marinobacteraceae</taxon>
        <taxon>Marinobacter</taxon>
    </lineage>
</organism>
<reference evidence="4 5" key="1">
    <citation type="submission" date="2015-06" db="EMBL/GenBank/DDBJ databases">
        <title>Marinobacter subterrani, a genetically tractable neutrophilic iron-oxidizing strain isolated from the Soudan Iron Mine.</title>
        <authorList>
            <person name="Bonis B.M."/>
            <person name="Gralnick J.A."/>
        </authorList>
    </citation>
    <scope>NUCLEOTIDE SEQUENCE [LARGE SCALE GENOMIC DNA]</scope>
    <source>
        <strain evidence="4 5">JG233</strain>
    </source>
</reference>
<sequence>MGKAETSYMIKAIKVTGGNLSWDSWEGPGEPPADHVEIEVVWTAINRADLMQRAGVYPPPPGASDILGLEVSGRIASVGPGVTTFKPGDEVCALLTGGGYATRVVVPEVQVLPTPKGLSLETAAAIPEVFATAWLNLYQEAALKPGERVLLHAGASGLGTAVIQLATAFGNPVFATAGDDAKLEICRKLGASGVWNRQEGSFVETVKHWGGVDMVLDPVGGSYIADDQKVLNVDGRIVLIGLLGGRKAEVDLGIMLIKRQRLIGSTLRSRTVNDKGKVMQALHRHVWPLLAAGQIEPLIDSTWPIEKVEDAMAYVAENRNIGKVLLKISD</sequence>
<dbReference type="PANTHER" id="PTHR48106:SF8">
    <property type="entry name" value="OS02G0805600 PROTEIN"/>
    <property type="match status" value="1"/>
</dbReference>
<keyword evidence="1" id="KW-0521">NADP</keyword>
<dbReference type="AlphaFoldDB" id="A0A0J7JBZ8"/>
<dbReference type="InterPro" id="IPR014189">
    <property type="entry name" value="Quinone_OxRdtase_PIG3"/>
</dbReference>
<protein>
    <submittedName>
        <fullName evidence="4">Putative NAD(P)H quinone oxidoreductase, PIG3 family</fullName>
    </submittedName>
</protein>
<evidence type="ECO:0000313" key="5">
    <source>
        <dbReference type="Proteomes" id="UP000036102"/>
    </source>
</evidence>
<keyword evidence="2" id="KW-0560">Oxidoreductase</keyword>
<dbReference type="SUPFAM" id="SSF50129">
    <property type="entry name" value="GroES-like"/>
    <property type="match status" value="1"/>
</dbReference>
<dbReference type="PATRIC" id="fig|1658765.3.peg.1609"/>
<dbReference type="InterPro" id="IPR013149">
    <property type="entry name" value="ADH-like_C"/>
</dbReference>